<comment type="caution">
    <text evidence="1">The sequence shown here is derived from an EMBL/GenBank/DDBJ whole genome shotgun (WGS) entry which is preliminary data.</text>
</comment>
<gene>
    <name evidence="1" type="ORF">B5E75_09605</name>
</gene>
<accession>A0A1Y4SVY3</accession>
<keyword evidence="1" id="KW-0378">Hydrolase</keyword>
<dbReference type="PANTHER" id="PTHR30575">
    <property type="entry name" value="PEPTIDASE M20"/>
    <property type="match status" value="1"/>
</dbReference>
<sequence>MSIHQYKHLLQSINSQIWSFSEIGYQEFQTVKLLTRTLASYGFKIEKNIAGIATAFKATYGHQKPVIGLLAEYDALSGLSQKADYLKYCPREETHNGHGCGHHLIGTGIVGSALLIKEYIDLHPDCGSIVIFGCPAEENGAGKTYLAGAGVFDQIDVALTWHPSTMNTVMVGSMLANCQYYFRFHGLSSHAGAAPEKGRSALDAVELMDIGVNYLREHMEMTDRIHYAITNTGGISPNVVQSEAEVLYLIRSRNNQSVQKLFERVSNIAKGAALMTDTTVDIVFDKAVSNVIPNDTLATLVYNVMQTVPLPQYNTEEKQYINNYRKIIGDDWYQDLGLIPAFQLDDRQKLCQDHPYGDFILPYSPQDVIETASSDMGDVSQIVPLIQLHCACFCLGTQPHSWIQVAQGTSSYAIKGMLYASEVLYQTCIRLFEDTNIILQAKHEQKKRTQNQEYVCPIPKKYLNQ</sequence>
<dbReference type="EMBL" id="NFLJ01000028">
    <property type="protein sequence ID" value="OUQ33550.1"/>
    <property type="molecule type" value="Genomic_DNA"/>
</dbReference>
<dbReference type="GO" id="GO:0046657">
    <property type="term" value="P:folic acid catabolic process"/>
    <property type="evidence" value="ECO:0007669"/>
    <property type="project" value="TreeGrafter"/>
</dbReference>
<dbReference type="PIRSF" id="PIRSF037227">
    <property type="entry name" value="Aminobenzoyl-glu_utiliz_pB"/>
    <property type="match status" value="1"/>
</dbReference>
<dbReference type="SUPFAM" id="SSF55031">
    <property type="entry name" value="Bacterial exopeptidase dimerisation domain"/>
    <property type="match status" value="1"/>
</dbReference>
<protein>
    <submittedName>
        <fullName evidence="1">Amidohydrolase</fullName>
    </submittedName>
</protein>
<dbReference type="GO" id="GO:0071713">
    <property type="term" value="F:para-aminobenzoyl-glutamate hydrolase activity"/>
    <property type="evidence" value="ECO:0007669"/>
    <property type="project" value="TreeGrafter"/>
</dbReference>
<dbReference type="OrthoDB" id="9781032at2"/>
<dbReference type="FunFam" id="3.30.70.360:FF:000004">
    <property type="entry name" value="Peptidase M20 domain-containing protein 2"/>
    <property type="match status" value="1"/>
</dbReference>
<dbReference type="Pfam" id="PF01546">
    <property type="entry name" value="Peptidase_M20"/>
    <property type="match status" value="1"/>
</dbReference>
<dbReference type="InterPro" id="IPR017145">
    <property type="entry name" value="Aminobenzoyl-glu_utiliz_pB"/>
</dbReference>
<organism evidence="1 2">
    <name type="scientific">Massilimicrobiota timonensis</name>
    <dbReference type="NCBI Taxonomy" id="1776392"/>
    <lineage>
        <taxon>Bacteria</taxon>
        <taxon>Bacillati</taxon>
        <taxon>Bacillota</taxon>
        <taxon>Erysipelotrichia</taxon>
        <taxon>Erysipelotrichales</taxon>
        <taxon>Erysipelotrichaceae</taxon>
        <taxon>Massilimicrobiota</taxon>
    </lineage>
</organism>
<dbReference type="InterPro" id="IPR002933">
    <property type="entry name" value="Peptidase_M20"/>
</dbReference>
<dbReference type="InterPro" id="IPR017439">
    <property type="entry name" value="Amidohydrolase"/>
</dbReference>
<dbReference type="InterPro" id="IPR052030">
    <property type="entry name" value="Peptidase_M20/M20A_hydrolases"/>
</dbReference>
<dbReference type="GO" id="GO:0005737">
    <property type="term" value="C:cytoplasm"/>
    <property type="evidence" value="ECO:0007669"/>
    <property type="project" value="TreeGrafter"/>
</dbReference>
<proteinExistence type="predicted"/>
<dbReference type="PANTHER" id="PTHR30575:SF0">
    <property type="entry name" value="XAA-ARG DIPEPTIDASE"/>
    <property type="match status" value="1"/>
</dbReference>
<dbReference type="AlphaFoldDB" id="A0A1Y4SVY3"/>
<keyword evidence="2" id="KW-1185">Reference proteome</keyword>
<dbReference type="Proteomes" id="UP000195305">
    <property type="component" value="Unassembled WGS sequence"/>
</dbReference>
<dbReference type="RefSeq" id="WP_087243632.1">
    <property type="nucleotide sequence ID" value="NZ_NFLJ01000028.1"/>
</dbReference>
<dbReference type="InterPro" id="IPR036264">
    <property type="entry name" value="Bact_exopeptidase_dim_dom"/>
</dbReference>
<dbReference type="Gene3D" id="3.30.70.360">
    <property type="match status" value="1"/>
</dbReference>
<evidence type="ECO:0000313" key="2">
    <source>
        <dbReference type="Proteomes" id="UP000195305"/>
    </source>
</evidence>
<dbReference type="Gene3D" id="3.40.630.10">
    <property type="entry name" value="Zn peptidases"/>
    <property type="match status" value="2"/>
</dbReference>
<evidence type="ECO:0000313" key="1">
    <source>
        <dbReference type="EMBL" id="OUQ33550.1"/>
    </source>
</evidence>
<reference evidence="1 2" key="1">
    <citation type="journal article" date="2018" name="BMC Genomics">
        <title>Whole genome sequencing and function prediction of 133 gut anaerobes isolated from chicken caecum in pure cultures.</title>
        <authorList>
            <person name="Medvecky M."/>
            <person name="Cejkova D."/>
            <person name="Polansky O."/>
            <person name="Karasova D."/>
            <person name="Kubasova T."/>
            <person name="Cizek A."/>
            <person name="Rychlik I."/>
        </authorList>
    </citation>
    <scope>NUCLEOTIDE SEQUENCE [LARGE SCALE GENOMIC DNA]</scope>
    <source>
        <strain evidence="1 2">An13</strain>
    </source>
</reference>
<dbReference type="GO" id="GO:0016805">
    <property type="term" value="F:dipeptidase activity"/>
    <property type="evidence" value="ECO:0007669"/>
    <property type="project" value="TreeGrafter"/>
</dbReference>
<name>A0A1Y4SVY3_9FIRM</name>
<dbReference type="SUPFAM" id="SSF53187">
    <property type="entry name" value="Zn-dependent exopeptidases"/>
    <property type="match status" value="1"/>
</dbReference>
<dbReference type="NCBIfam" id="TIGR01891">
    <property type="entry name" value="amidohydrolases"/>
    <property type="match status" value="1"/>
</dbReference>